<dbReference type="InterPro" id="IPR002509">
    <property type="entry name" value="NODB_dom"/>
</dbReference>
<dbReference type="Gene3D" id="3.20.20.370">
    <property type="entry name" value="Glycoside hydrolase/deacetylase"/>
    <property type="match status" value="1"/>
</dbReference>
<dbReference type="PANTHER" id="PTHR10587">
    <property type="entry name" value="GLYCOSYL TRANSFERASE-RELATED"/>
    <property type="match status" value="1"/>
</dbReference>
<dbReference type="InterPro" id="IPR011330">
    <property type="entry name" value="Glyco_hydro/deAcase_b/a-brl"/>
</dbReference>
<dbReference type="EMBL" id="JAYGII010000028">
    <property type="protein sequence ID" value="MEA5446346.1"/>
    <property type="molecule type" value="Genomic_DNA"/>
</dbReference>
<feature type="domain" description="NodB homology" evidence="2">
    <location>
        <begin position="70"/>
        <end position="241"/>
    </location>
</feature>
<dbReference type="GO" id="GO:0016810">
    <property type="term" value="F:hydrolase activity, acting on carbon-nitrogen (but not peptide) bonds"/>
    <property type="evidence" value="ECO:0007669"/>
    <property type="project" value="InterPro"/>
</dbReference>
<evidence type="ECO:0000259" key="2">
    <source>
        <dbReference type="PROSITE" id="PS51677"/>
    </source>
</evidence>
<evidence type="ECO:0000313" key="3">
    <source>
        <dbReference type="EMBL" id="MEA5446346.1"/>
    </source>
</evidence>
<name>A0AAP6JGN9_9GAMM</name>
<proteinExistence type="predicted"/>
<keyword evidence="1" id="KW-0732">Signal</keyword>
<dbReference type="AlphaFoldDB" id="A0AAP6JGN9"/>
<dbReference type="SUPFAM" id="SSF88713">
    <property type="entry name" value="Glycoside hydrolase/deacetylase"/>
    <property type="match status" value="1"/>
</dbReference>
<dbReference type="PANTHER" id="PTHR10587:SF134">
    <property type="entry name" value="SECRETED PROTEIN"/>
    <property type="match status" value="1"/>
</dbReference>
<dbReference type="Proteomes" id="UP001302316">
    <property type="component" value="Unassembled WGS sequence"/>
</dbReference>
<sequence>MRRPTQAAFLALLLALPTMAQADIDANAYTESLREAFNAAHPDLAIDELPMVEARSPQVIKHGPRDQDPGKIALTFDACSQLGSNRLNEAVLDKLRDHQIPATLFLGGLWMADNPELTRELHDDPQFEIATHAHGHPDLTELTEKDIRLQIAFAQLMSYSLTGEIPRHFRPPFVQYNETVTEIAADLGLKLVHYDIASGDADKDLSAEEIAAQVLDNVQPGSIVVLHLHEPDLATAEALAK</sequence>
<keyword evidence="4" id="KW-1185">Reference proteome</keyword>
<dbReference type="PROSITE" id="PS51677">
    <property type="entry name" value="NODB"/>
    <property type="match status" value="1"/>
</dbReference>
<protein>
    <submittedName>
        <fullName evidence="3">Polysaccharide deacetylase family protein</fullName>
    </submittedName>
</protein>
<organism evidence="3 4">
    <name type="scientific">Natronospira elongata</name>
    <dbReference type="NCBI Taxonomy" id="3110268"/>
    <lineage>
        <taxon>Bacteria</taxon>
        <taxon>Pseudomonadati</taxon>
        <taxon>Pseudomonadota</taxon>
        <taxon>Gammaproteobacteria</taxon>
        <taxon>Natronospirales</taxon>
        <taxon>Natronospiraceae</taxon>
        <taxon>Natronospira</taxon>
    </lineage>
</organism>
<comment type="caution">
    <text evidence="3">The sequence shown here is derived from an EMBL/GenBank/DDBJ whole genome shotgun (WGS) entry which is preliminary data.</text>
</comment>
<gene>
    <name evidence="3" type="ORF">VCB98_10995</name>
</gene>
<dbReference type="GO" id="GO:0005975">
    <property type="term" value="P:carbohydrate metabolic process"/>
    <property type="evidence" value="ECO:0007669"/>
    <property type="project" value="InterPro"/>
</dbReference>
<accession>A0AAP6JGN9</accession>
<feature type="chain" id="PRO_5042917095" evidence="1">
    <location>
        <begin position="23"/>
        <end position="241"/>
    </location>
</feature>
<feature type="signal peptide" evidence="1">
    <location>
        <begin position="1"/>
        <end position="22"/>
    </location>
</feature>
<feature type="non-terminal residue" evidence="3">
    <location>
        <position position="241"/>
    </location>
</feature>
<evidence type="ECO:0000313" key="4">
    <source>
        <dbReference type="Proteomes" id="UP001302316"/>
    </source>
</evidence>
<evidence type="ECO:0000256" key="1">
    <source>
        <dbReference type="SAM" id="SignalP"/>
    </source>
</evidence>
<dbReference type="RefSeq" id="WP_346052517.1">
    <property type="nucleotide sequence ID" value="NZ_JAYGII010000028.1"/>
</dbReference>
<dbReference type="InterPro" id="IPR050248">
    <property type="entry name" value="Polysacc_deacetylase_ArnD"/>
</dbReference>
<reference evidence="3 4" key="1">
    <citation type="submission" date="2023-12" db="EMBL/GenBank/DDBJ databases">
        <title>Whole-genome sequencing of halo(alkali)philic microorganisms from hypersaline lakes.</title>
        <authorList>
            <person name="Sorokin D.Y."/>
            <person name="Merkel A.Y."/>
            <person name="Messina E."/>
            <person name="Yakimov M."/>
        </authorList>
    </citation>
    <scope>NUCLEOTIDE SEQUENCE [LARGE SCALE GENOMIC DNA]</scope>
    <source>
        <strain evidence="3 4">AB-CW1</strain>
    </source>
</reference>
<dbReference type="Pfam" id="PF01522">
    <property type="entry name" value="Polysacc_deac_1"/>
    <property type="match status" value="1"/>
</dbReference>